<feature type="domain" description="Reverse transcriptase" evidence="1">
    <location>
        <begin position="1"/>
        <end position="192"/>
    </location>
</feature>
<protein>
    <recommendedName>
        <fullName evidence="1">Reverse transcriptase domain-containing protein</fullName>
    </recommendedName>
</protein>
<evidence type="ECO:0000259" key="1">
    <source>
        <dbReference type="PROSITE" id="PS50878"/>
    </source>
</evidence>
<dbReference type="Proteomes" id="UP000261540">
    <property type="component" value="Unplaced"/>
</dbReference>
<dbReference type="GeneTree" id="ENSGT00940000165023"/>
<dbReference type="PROSITE" id="PS50878">
    <property type="entry name" value="RT_POL"/>
    <property type="match status" value="1"/>
</dbReference>
<evidence type="ECO:0000313" key="2">
    <source>
        <dbReference type="Ensembl" id="ENSPKIP00000018522.1"/>
    </source>
</evidence>
<organism evidence="2 3">
    <name type="scientific">Paramormyrops kingsleyae</name>
    <dbReference type="NCBI Taxonomy" id="1676925"/>
    <lineage>
        <taxon>Eukaryota</taxon>
        <taxon>Metazoa</taxon>
        <taxon>Chordata</taxon>
        <taxon>Craniata</taxon>
        <taxon>Vertebrata</taxon>
        <taxon>Euteleostomi</taxon>
        <taxon>Actinopterygii</taxon>
        <taxon>Neopterygii</taxon>
        <taxon>Teleostei</taxon>
        <taxon>Osteoglossocephala</taxon>
        <taxon>Osteoglossomorpha</taxon>
        <taxon>Osteoglossiformes</taxon>
        <taxon>Mormyridae</taxon>
        <taxon>Paramormyrops</taxon>
    </lineage>
</organism>
<evidence type="ECO:0000313" key="3">
    <source>
        <dbReference type="Proteomes" id="UP000261540"/>
    </source>
</evidence>
<dbReference type="PANTHER" id="PTHR31635">
    <property type="entry name" value="REVERSE TRANSCRIPTASE DOMAIN-CONTAINING PROTEIN-RELATED"/>
    <property type="match status" value="1"/>
</dbReference>
<dbReference type="PANTHER" id="PTHR31635:SF196">
    <property type="entry name" value="REVERSE TRANSCRIPTASE DOMAIN-CONTAINING PROTEIN-RELATED"/>
    <property type="match status" value="1"/>
</dbReference>
<dbReference type="Ensembl" id="ENSPKIT00000035350.1">
    <property type="protein sequence ID" value="ENSPKIP00000018522.1"/>
    <property type="gene ID" value="ENSPKIG00000004060.1"/>
</dbReference>
<dbReference type="SUPFAM" id="SSF56672">
    <property type="entry name" value="DNA/RNA polymerases"/>
    <property type="match status" value="1"/>
</dbReference>
<dbReference type="InterPro" id="IPR000477">
    <property type="entry name" value="RT_dom"/>
</dbReference>
<keyword evidence="3" id="KW-1185">Reference proteome</keyword>
<sequence>MLNIILSPSTSSTSEIVISLDAEKAFDRVEWNYLFTILDRFGFGPLFVSWIRLLYTVPVASVRTNFLASQYFPLTRGTRQGCPLSPLLFALALEPLSIALKNPLLFSGIVRGGSEHRVSLYADDLLLYVSNPIGSLSNLLHVLNTFGSFSGYKLNINKSICFPVNGLAKQISAELLPFHLSSTEFRYLGVSISYSFELLYQLNFVKLLTQVKSDLQRWDKLPLTLFGRIQSIKMNILPRFLFLFQTLPVFLPKSFFKLLDGVISSFIWQGRPPRLSKAYLQKHKKDGGLGLPNFLIYYWAANIGKIHSWYNSPLTHWCRLEAQSCSISSLSALVCASLSSRPSKYTKNPVVCTSLKIWRQFRQHFNLAAASVFGPIRKNHLFLPSTLDSTYALWENKGLLYFSDLFIDGVFGSFSDLTKKFSIPV</sequence>
<proteinExistence type="predicted"/>
<dbReference type="InterPro" id="IPR043502">
    <property type="entry name" value="DNA/RNA_pol_sf"/>
</dbReference>
<reference evidence="2" key="2">
    <citation type="submission" date="2025-09" db="UniProtKB">
        <authorList>
            <consortium name="Ensembl"/>
        </authorList>
    </citation>
    <scope>IDENTIFICATION</scope>
</reference>
<dbReference type="Pfam" id="PF00078">
    <property type="entry name" value="RVT_1"/>
    <property type="match status" value="1"/>
</dbReference>
<name>A0A3B3RIR3_9TELE</name>
<dbReference type="STRING" id="1676925.ENSPKIP00000018522"/>
<accession>A0A3B3RIR3</accession>
<reference evidence="2" key="1">
    <citation type="submission" date="2025-08" db="UniProtKB">
        <authorList>
            <consortium name="Ensembl"/>
        </authorList>
    </citation>
    <scope>IDENTIFICATION</scope>
</reference>